<feature type="compositionally biased region" description="Polar residues" evidence="1">
    <location>
        <begin position="266"/>
        <end position="275"/>
    </location>
</feature>
<feature type="compositionally biased region" description="Low complexity" evidence="1">
    <location>
        <begin position="236"/>
        <end position="265"/>
    </location>
</feature>
<comment type="caution">
    <text evidence="4">The sequence shown here is derived from an EMBL/GenBank/DDBJ whole genome shotgun (WGS) entry which is preliminary data.</text>
</comment>
<accession>A0ABP1S0T9</accession>
<feature type="compositionally biased region" description="Polar residues" evidence="1">
    <location>
        <begin position="321"/>
        <end position="334"/>
    </location>
</feature>
<evidence type="ECO:0000313" key="4">
    <source>
        <dbReference type="EMBL" id="CAL8140901.1"/>
    </source>
</evidence>
<keyword evidence="3" id="KW-0732">Signal</keyword>
<dbReference type="Proteomes" id="UP001642540">
    <property type="component" value="Unassembled WGS sequence"/>
</dbReference>
<feature type="region of interest" description="Disordered" evidence="1">
    <location>
        <begin position="230"/>
        <end position="334"/>
    </location>
</feature>
<keyword evidence="2" id="KW-0472">Membrane</keyword>
<reference evidence="4 5" key="1">
    <citation type="submission" date="2024-08" db="EMBL/GenBank/DDBJ databases">
        <authorList>
            <person name="Cucini C."/>
            <person name="Frati F."/>
        </authorList>
    </citation>
    <scope>NUCLEOTIDE SEQUENCE [LARGE SCALE GENOMIC DNA]</scope>
</reference>
<evidence type="ECO:0000256" key="3">
    <source>
        <dbReference type="SAM" id="SignalP"/>
    </source>
</evidence>
<feature type="compositionally biased region" description="Low complexity" evidence="1">
    <location>
        <begin position="276"/>
        <end position="314"/>
    </location>
</feature>
<keyword evidence="2" id="KW-1133">Transmembrane helix</keyword>
<sequence>MCPEFFFFEMESLQVFSVILLLVLATGVKAINQNVTDTLIELTENTIEEVLNATLDVDDGNIPNEWEVSPYAPRLMEYYNSSSEFLEGRGEPNSCSETFSQAPGAPSLGNVEGIWVTCGNEEETALISYTMRQLEGFRTLNISYYLHAGAVLKLEILGKCYDYSESNSESECEYFQVQNSGRWQQLHYGMGDEPSASFTKFTIKMIVRAPTDYVLIDKVYASVYLPCDENDPAECPRPTTPTIPSTSATTPTMVPPMTSSTTNPPLISSTPFDNCTDTTVTTSELTTTNGTTSWASTTESSTSSEPTTTVPSEATTDEEASTSPSNTTEIFSTTGCPEASSTIAPSAATSIFFLNLNMHFCNLLLVCIYVSITAIVKRLQF</sequence>
<name>A0ABP1S0T9_9HEXA</name>
<protein>
    <submittedName>
        <fullName evidence="4">Uncharacterized protein</fullName>
    </submittedName>
</protein>
<keyword evidence="5" id="KW-1185">Reference proteome</keyword>
<feature type="transmembrane region" description="Helical" evidence="2">
    <location>
        <begin position="351"/>
        <end position="376"/>
    </location>
</feature>
<dbReference type="EMBL" id="CAXLJM020000141">
    <property type="protein sequence ID" value="CAL8140901.1"/>
    <property type="molecule type" value="Genomic_DNA"/>
</dbReference>
<evidence type="ECO:0000256" key="2">
    <source>
        <dbReference type="SAM" id="Phobius"/>
    </source>
</evidence>
<evidence type="ECO:0000256" key="1">
    <source>
        <dbReference type="SAM" id="MobiDB-lite"/>
    </source>
</evidence>
<feature type="chain" id="PRO_5045196507" evidence="3">
    <location>
        <begin position="31"/>
        <end position="381"/>
    </location>
</feature>
<evidence type="ECO:0000313" key="5">
    <source>
        <dbReference type="Proteomes" id="UP001642540"/>
    </source>
</evidence>
<organism evidence="4 5">
    <name type="scientific">Orchesella dallaii</name>
    <dbReference type="NCBI Taxonomy" id="48710"/>
    <lineage>
        <taxon>Eukaryota</taxon>
        <taxon>Metazoa</taxon>
        <taxon>Ecdysozoa</taxon>
        <taxon>Arthropoda</taxon>
        <taxon>Hexapoda</taxon>
        <taxon>Collembola</taxon>
        <taxon>Entomobryomorpha</taxon>
        <taxon>Entomobryoidea</taxon>
        <taxon>Orchesellidae</taxon>
        <taxon>Orchesellinae</taxon>
        <taxon>Orchesella</taxon>
    </lineage>
</organism>
<proteinExistence type="predicted"/>
<gene>
    <name evidence="4" type="ORF">ODALV1_LOCUS28479</name>
</gene>
<feature type="signal peptide" evidence="3">
    <location>
        <begin position="1"/>
        <end position="30"/>
    </location>
</feature>
<keyword evidence="2" id="KW-0812">Transmembrane</keyword>